<dbReference type="Pfam" id="PF01381">
    <property type="entry name" value="HTH_3"/>
    <property type="match status" value="1"/>
</dbReference>
<sequence>MTKSTFTERYDYFRKLLVDARLSANLTQVELADRLQRPQSFVSKYERAERRIDVVEFLEIADAIGIDPFELLKQLKGHARNGH</sequence>
<dbReference type="PROSITE" id="PS50943">
    <property type="entry name" value="HTH_CROC1"/>
    <property type="match status" value="1"/>
</dbReference>
<dbReference type="InterPro" id="IPR010982">
    <property type="entry name" value="Lambda_DNA-bd_dom_sf"/>
</dbReference>
<dbReference type="InterPro" id="IPR001387">
    <property type="entry name" value="Cro/C1-type_HTH"/>
</dbReference>
<organism evidence="2 3">
    <name type="scientific">Stieleria magnilauensis</name>
    <dbReference type="NCBI Taxonomy" id="2527963"/>
    <lineage>
        <taxon>Bacteria</taxon>
        <taxon>Pseudomonadati</taxon>
        <taxon>Planctomycetota</taxon>
        <taxon>Planctomycetia</taxon>
        <taxon>Pirellulales</taxon>
        <taxon>Pirellulaceae</taxon>
        <taxon>Stieleria</taxon>
    </lineage>
</organism>
<evidence type="ECO:0000259" key="1">
    <source>
        <dbReference type="PROSITE" id="PS50943"/>
    </source>
</evidence>
<dbReference type="CDD" id="cd00093">
    <property type="entry name" value="HTH_XRE"/>
    <property type="match status" value="1"/>
</dbReference>
<proteinExistence type="predicted"/>
<protein>
    <submittedName>
        <fullName evidence="2">Helix-turn-helix domain protein</fullName>
    </submittedName>
</protein>
<evidence type="ECO:0000313" key="3">
    <source>
        <dbReference type="Proteomes" id="UP000318081"/>
    </source>
</evidence>
<dbReference type="SUPFAM" id="SSF47413">
    <property type="entry name" value="lambda repressor-like DNA-binding domains"/>
    <property type="match status" value="1"/>
</dbReference>
<dbReference type="SMART" id="SM00530">
    <property type="entry name" value="HTH_XRE"/>
    <property type="match status" value="1"/>
</dbReference>
<name>A0ABX5XRE2_9BACT</name>
<reference evidence="2 3" key="1">
    <citation type="submission" date="2019-02" db="EMBL/GenBank/DDBJ databases">
        <title>Deep-cultivation of Planctomycetes and their phenomic and genomic characterization uncovers novel biology.</title>
        <authorList>
            <person name="Wiegand S."/>
            <person name="Jogler M."/>
            <person name="Boedeker C."/>
            <person name="Pinto D."/>
            <person name="Vollmers J."/>
            <person name="Rivas-Marin E."/>
            <person name="Kohn T."/>
            <person name="Peeters S.H."/>
            <person name="Heuer A."/>
            <person name="Rast P."/>
            <person name="Oberbeckmann S."/>
            <person name="Bunk B."/>
            <person name="Jeske O."/>
            <person name="Meyerdierks A."/>
            <person name="Storesund J.E."/>
            <person name="Kallscheuer N."/>
            <person name="Luecker S."/>
            <person name="Lage O.M."/>
            <person name="Pohl T."/>
            <person name="Merkel B.J."/>
            <person name="Hornburger P."/>
            <person name="Mueller R.-W."/>
            <person name="Bruemmer F."/>
            <person name="Labrenz M."/>
            <person name="Spormann A.M."/>
            <person name="Op den Camp H."/>
            <person name="Overmann J."/>
            <person name="Amann R."/>
            <person name="Jetten M.S.M."/>
            <person name="Mascher T."/>
            <person name="Medema M.H."/>
            <person name="Devos D.P."/>
            <person name="Kaster A.-K."/>
            <person name="Ovreas L."/>
            <person name="Rohde M."/>
            <person name="Galperin M.Y."/>
            <person name="Jogler C."/>
        </authorList>
    </citation>
    <scope>NUCLEOTIDE SEQUENCE [LARGE SCALE GENOMIC DNA]</scope>
    <source>
        <strain evidence="2 3">TBK1r</strain>
    </source>
</reference>
<dbReference type="RefSeq" id="WP_145212992.1">
    <property type="nucleotide sequence ID" value="NZ_CP036432.1"/>
</dbReference>
<dbReference type="EMBL" id="CP036432">
    <property type="protein sequence ID" value="QDV84568.1"/>
    <property type="molecule type" value="Genomic_DNA"/>
</dbReference>
<dbReference type="Proteomes" id="UP000318081">
    <property type="component" value="Chromosome"/>
</dbReference>
<feature type="domain" description="HTH cro/C1-type" evidence="1">
    <location>
        <begin position="17"/>
        <end position="71"/>
    </location>
</feature>
<keyword evidence="3" id="KW-1185">Reference proteome</keyword>
<gene>
    <name evidence="2" type="ORF">TBK1r_35190</name>
</gene>
<evidence type="ECO:0000313" key="2">
    <source>
        <dbReference type="EMBL" id="QDV84568.1"/>
    </source>
</evidence>
<accession>A0ABX5XRE2</accession>
<dbReference type="Gene3D" id="1.10.260.40">
    <property type="entry name" value="lambda repressor-like DNA-binding domains"/>
    <property type="match status" value="1"/>
</dbReference>